<dbReference type="InterPro" id="IPR051570">
    <property type="entry name" value="TBC1_cilium_biogenesis"/>
</dbReference>
<evidence type="ECO:0000256" key="1">
    <source>
        <dbReference type="ARBA" id="ARBA00022574"/>
    </source>
</evidence>
<evidence type="ECO:0000256" key="3">
    <source>
        <dbReference type="PROSITE-ProRule" id="PRU00221"/>
    </source>
</evidence>
<keyword evidence="4" id="KW-0175">Coiled coil</keyword>
<dbReference type="FunFam" id="2.130.10.10:FF:000880">
    <property type="entry name" value="U3 small nucleolar RNA-associated protein 12"/>
    <property type="match status" value="1"/>
</dbReference>
<evidence type="ECO:0000256" key="5">
    <source>
        <dbReference type="SAM" id="MobiDB-lite"/>
    </source>
</evidence>
<dbReference type="GO" id="GO:0030490">
    <property type="term" value="P:maturation of SSU-rRNA"/>
    <property type="evidence" value="ECO:0007669"/>
    <property type="project" value="TreeGrafter"/>
</dbReference>
<feature type="compositionally biased region" description="Basic and acidic residues" evidence="5">
    <location>
        <begin position="513"/>
        <end position="536"/>
    </location>
</feature>
<evidence type="ECO:0000313" key="6">
    <source>
        <dbReference type="EMBL" id="EWC73717.1"/>
    </source>
</evidence>
<feature type="repeat" description="WD" evidence="3">
    <location>
        <begin position="916"/>
        <end position="957"/>
    </location>
</feature>
<dbReference type="SUPFAM" id="SSF50998">
    <property type="entry name" value="Quinoprotein alcohol dehydrogenase-like"/>
    <property type="match status" value="1"/>
</dbReference>
<dbReference type="GO" id="GO:0032040">
    <property type="term" value="C:small-subunit processome"/>
    <property type="evidence" value="ECO:0007669"/>
    <property type="project" value="TreeGrafter"/>
</dbReference>
<evidence type="ECO:0000256" key="2">
    <source>
        <dbReference type="ARBA" id="ARBA00022737"/>
    </source>
</evidence>
<keyword evidence="1 3" id="KW-0853">WD repeat</keyword>
<reference evidence="6 7" key="1">
    <citation type="submission" date="2013-02" db="EMBL/GenBank/DDBJ databases">
        <title>The Genome Sequence of Plasmodium falciparum UGT5.1.</title>
        <authorList>
            <consortium name="The Broad Institute Genome Sequencing Platform"/>
            <consortium name="The Broad Institute Genome Sequencing Center for Infectious Disease"/>
            <person name="Neafsey D."/>
            <person name="Cheeseman I."/>
            <person name="Volkman S."/>
            <person name="Adams J."/>
            <person name="Walker B."/>
            <person name="Young S.K."/>
            <person name="Zeng Q."/>
            <person name="Gargeya S."/>
            <person name="Fitzgerald M."/>
            <person name="Haas B."/>
            <person name="Abouelleil A."/>
            <person name="Alvarado L."/>
            <person name="Arachchi H.M."/>
            <person name="Berlin A.M."/>
            <person name="Chapman S.B."/>
            <person name="Dewar J."/>
            <person name="Goldberg J."/>
            <person name="Griggs A."/>
            <person name="Gujja S."/>
            <person name="Hansen M."/>
            <person name="Howarth C."/>
            <person name="Imamovic A."/>
            <person name="Larimer J."/>
            <person name="McCowan C."/>
            <person name="Murphy C."/>
            <person name="Neiman D."/>
            <person name="Pearson M."/>
            <person name="Priest M."/>
            <person name="Roberts A."/>
            <person name="Saif S."/>
            <person name="Shea T."/>
            <person name="Sisk P."/>
            <person name="Sykes S."/>
            <person name="Wortman J."/>
            <person name="Nusbaum C."/>
            <person name="Birren B."/>
        </authorList>
    </citation>
    <scope>NUCLEOTIDE SEQUENCE [LARGE SCALE GENOMIC DNA]</scope>
    <source>
        <strain evidence="6 7">UGT5.1</strain>
    </source>
</reference>
<dbReference type="PROSITE" id="PS50082">
    <property type="entry name" value="WD_REPEATS_2"/>
    <property type="match status" value="3"/>
</dbReference>
<dbReference type="EMBL" id="KE124748">
    <property type="protein sequence ID" value="EWC73717.1"/>
    <property type="molecule type" value="Genomic_DNA"/>
</dbReference>
<evidence type="ECO:0008006" key="8">
    <source>
        <dbReference type="Google" id="ProtNLM"/>
    </source>
</evidence>
<dbReference type="Pfam" id="PF25173">
    <property type="entry name" value="Beta-prop_WDR3_1st"/>
    <property type="match status" value="1"/>
</dbReference>
<dbReference type="PROSITE" id="PS00678">
    <property type="entry name" value="WD_REPEATS_1"/>
    <property type="match status" value="3"/>
</dbReference>
<dbReference type="InterPro" id="IPR001680">
    <property type="entry name" value="WD40_rpt"/>
</dbReference>
<dbReference type="InterPro" id="IPR015943">
    <property type="entry name" value="WD40/YVTN_repeat-like_dom_sf"/>
</dbReference>
<feature type="repeat" description="WD" evidence="3">
    <location>
        <begin position="105"/>
        <end position="146"/>
    </location>
</feature>
<dbReference type="Gene3D" id="2.130.10.10">
    <property type="entry name" value="YVTN repeat-like/Quinoprotein amine dehydrogenase"/>
    <property type="match status" value="3"/>
</dbReference>
<dbReference type="OrthoDB" id="338608at2759"/>
<feature type="region of interest" description="Disordered" evidence="5">
    <location>
        <begin position="765"/>
        <end position="818"/>
    </location>
</feature>
<dbReference type="InterPro" id="IPR036322">
    <property type="entry name" value="WD40_repeat_dom_sf"/>
</dbReference>
<dbReference type="FunFam" id="2.130.10.10:FF:001386">
    <property type="entry name" value="U3 small nucleolar RNA-associated protein 12,putative"/>
    <property type="match status" value="1"/>
</dbReference>
<dbReference type="InterPro" id="IPR019775">
    <property type="entry name" value="WD40_repeat_CS"/>
</dbReference>
<dbReference type="GO" id="GO:0034388">
    <property type="term" value="C:Pwp2p-containing subcomplex of 90S preribosome"/>
    <property type="evidence" value="ECO:0007669"/>
    <property type="project" value="TreeGrafter"/>
</dbReference>
<dbReference type="InterPro" id="IPR011047">
    <property type="entry name" value="Quinoprotein_ADH-like_sf"/>
</dbReference>
<evidence type="ECO:0000256" key="4">
    <source>
        <dbReference type="SAM" id="Coils"/>
    </source>
</evidence>
<feature type="compositionally biased region" description="Acidic residues" evidence="5">
    <location>
        <begin position="542"/>
        <end position="551"/>
    </location>
</feature>
<dbReference type="PROSITE" id="PS50294">
    <property type="entry name" value="WD_REPEATS_REGION"/>
    <property type="match status" value="2"/>
</dbReference>
<dbReference type="PANTHER" id="PTHR19853:SF0">
    <property type="entry name" value="WD REPEAT-CONTAINING PROTEIN 3"/>
    <property type="match status" value="1"/>
</dbReference>
<dbReference type="GO" id="GO:0030515">
    <property type="term" value="F:snoRNA binding"/>
    <property type="evidence" value="ECO:0007669"/>
    <property type="project" value="TreeGrafter"/>
</dbReference>
<evidence type="ECO:0000313" key="7">
    <source>
        <dbReference type="Proteomes" id="UP000030697"/>
    </source>
</evidence>
<accession>W7J452</accession>
<dbReference type="PANTHER" id="PTHR19853">
    <property type="entry name" value="WD REPEAT CONTAINING PROTEIN 3 WDR3"/>
    <property type="match status" value="1"/>
</dbReference>
<feature type="region of interest" description="Disordered" evidence="5">
    <location>
        <begin position="513"/>
        <end position="596"/>
    </location>
</feature>
<proteinExistence type="predicted"/>
<feature type="compositionally biased region" description="Low complexity" evidence="5">
    <location>
        <begin position="559"/>
        <end position="585"/>
    </location>
</feature>
<feature type="repeat" description="WD" evidence="3">
    <location>
        <begin position="958"/>
        <end position="990"/>
    </location>
</feature>
<gene>
    <name evidence="6" type="ORF">C923_05595</name>
</gene>
<dbReference type="SUPFAM" id="SSF50978">
    <property type="entry name" value="WD40 repeat-like"/>
    <property type="match status" value="1"/>
</dbReference>
<dbReference type="SUPFAM" id="SSF101908">
    <property type="entry name" value="Putative isomerase YbhE"/>
    <property type="match status" value="1"/>
</dbReference>
<sequence length="1303" mass="152772">MVKSYDRYEYEDCLGIVNSKSSNCVFLNNNNIISGHDECVGIWNINEKEIKKKLSVPFLPPYYFFTYHVTYICLNDVNKNIVAVGYTNGSIRLFDMEKNKILSTFSGHTSGICKLKFNENGNYLCSCSKDTNIILWDIINDKGVFKLEGHTNVVTDIEFLQRKNDYLDDFLDNNILISVSKDCLIKVWELNIQTCVQTIVDCEEEITSLIINQTNTRLIVACNSFLKIYKINLYSNHIIKDTYNTNSKIYITFLANIKRPTNCRIQNMKMIFFIDNEDIYNYPFELEDEKSDNLLYSNPNNQKVNNLFISSSNGDNIKQNEEILTTDHLSNPNLLLTNNNNLNTSIKYCERARYSVDGDNSGLLICCTNLKKIEFYKINSIKNQKKSEKNKKKRYIEKLKKKKIKILNEKKKIEKFKGKESIDYNFLNQKLEDLEKELFIYNNYDIHTANDEIKYLFNYNYKFKLQNIDVMKKKKKDNYIYLLVSFMSNRLSVYQVNLYDILHNKDNFVVMDNENKEEREDKDNMDRESDMKDHKSGNNIDSDIESGSDNDSDNKSDSNIDSDNESGNNIDSNIDSDNKSGSNIDSGEDDETHNKKKVKIVQKKIYDYSKCFKEISEINKGHNSSVDFLNLSSNNELLVSICKKYVKIWNMNNLQNIITINLEGCTNAIFCNNDESLIISDECGYLYLYELKNIELKYTYKAHANKIINLSKKCNQKNNNNNYNNDNYYYDHNDSSRNNDKGFLSVGEENYLKIFEYTMGVVTNESSDSEKDDNNNNNNNNNNNDNTYYNNNNDNTYYNNNDNTYYNNNNDNTYYNNNNEREKKSFIHNKRSNYKKNSSRDELNNDTYNKYYDDSNDVRKIENCEIFMFKEIDCYHLSDKVSCAMYSPDGKYICIGYLNNLIEILYSDTLKLHLTLYGHSLPITCMDISKDNKILASSGADKFIFLWNMEYGNVNKRIHTECDVVNKIQFFNKNNNLISISRDGYIKMWDAIKFQCICTVDGNFGILKCLVINHNDDFFLTSGTHKSIRIWKKGEDLIFLEEERDKELNLQIEKEAIRNDLAYPSSVEKNVLLNKATIKTIETIKSSEKLIEYLDIIEEEIILLDTYYKNLTAYEEAKGKNELPDFVQPPTKPLGRPELLNKDPHEFIIEIMCNIKNNILNEVLISLPFSYAYKLLDYIKTYLISFHFFQKIQDNYKKYLSCGNFNFYVEYSINIVLTIINIYRNQFLFDNKFRFLLYELQQLILPHLKKSVDQCAFNQTTLNFLMYSMDDDELNLDHILQNNSFINKETKKIDQQQGHAKGQ</sequence>
<dbReference type="Proteomes" id="UP000030697">
    <property type="component" value="Unassembled WGS sequence"/>
</dbReference>
<dbReference type="Pfam" id="PF25172">
    <property type="entry name" value="Beta-prop_WDR3_2nd"/>
    <property type="match status" value="1"/>
</dbReference>
<dbReference type="SMART" id="SM00320">
    <property type="entry name" value="WD40"/>
    <property type="match status" value="10"/>
</dbReference>
<keyword evidence="2" id="KW-0677">Repeat</keyword>
<feature type="compositionally biased region" description="Low complexity" evidence="5">
    <location>
        <begin position="775"/>
        <end position="818"/>
    </location>
</feature>
<protein>
    <recommendedName>
        <fullName evidence="8">Small-subunit processome Utp12 domain-containing protein</fullName>
    </recommendedName>
</protein>
<feature type="coiled-coil region" evidence="4">
    <location>
        <begin position="378"/>
        <end position="437"/>
    </location>
</feature>
<organism evidence="6 7">
    <name type="scientific">Plasmodium falciparum UGT5.1</name>
    <dbReference type="NCBI Taxonomy" id="1237627"/>
    <lineage>
        <taxon>Eukaryota</taxon>
        <taxon>Sar</taxon>
        <taxon>Alveolata</taxon>
        <taxon>Apicomplexa</taxon>
        <taxon>Aconoidasida</taxon>
        <taxon>Haemosporida</taxon>
        <taxon>Plasmodiidae</taxon>
        <taxon>Plasmodium</taxon>
        <taxon>Plasmodium (Laverania)</taxon>
    </lineage>
</organism>
<name>W7J452_PLAFA</name>